<keyword evidence="2" id="KW-1185">Reference proteome</keyword>
<evidence type="ECO:0000313" key="1">
    <source>
        <dbReference type="EMBL" id="OMP08114.1"/>
    </source>
</evidence>
<sequence length="98" mass="11041">MISGEEGKEKLRYILPYVTITHKATGYFFKINVSFYFEIMEAELSTSAAASSSSAHIQEPEPSTYFLKQTPASTIAWVLYSIKLKTTRPRRSAGRTLV</sequence>
<name>A0A1R3KM16_9ROSI</name>
<organism evidence="1 2">
    <name type="scientific">Corchorus olitorius</name>
    <dbReference type="NCBI Taxonomy" id="93759"/>
    <lineage>
        <taxon>Eukaryota</taxon>
        <taxon>Viridiplantae</taxon>
        <taxon>Streptophyta</taxon>
        <taxon>Embryophyta</taxon>
        <taxon>Tracheophyta</taxon>
        <taxon>Spermatophyta</taxon>
        <taxon>Magnoliopsida</taxon>
        <taxon>eudicotyledons</taxon>
        <taxon>Gunneridae</taxon>
        <taxon>Pentapetalae</taxon>
        <taxon>rosids</taxon>
        <taxon>malvids</taxon>
        <taxon>Malvales</taxon>
        <taxon>Malvaceae</taxon>
        <taxon>Grewioideae</taxon>
        <taxon>Apeibeae</taxon>
        <taxon>Corchorus</taxon>
    </lineage>
</organism>
<accession>A0A1R3KM16</accession>
<dbReference type="Proteomes" id="UP000187203">
    <property type="component" value="Unassembled WGS sequence"/>
</dbReference>
<dbReference type="EMBL" id="AWUE01012894">
    <property type="protein sequence ID" value="OMP08114.1"/>
    <property type="molecule type" value="Genomic_DNA"/>
</dbReference>
<gene>
    <name evidence="1" type="ORF">COLO4_06770</name>
</gene>
<protein>
    <submittedName>
        <fullName evidence="1">Uncharacterized protein</fullName>
    </submittedName>
</protein>
<reference evidence="2" key="1">
    <citation type="submission" date="2013-09" db="EMBL/GenBank/DDBJ databases">
        <title>Corchorus olitorius genome sequencing.</title>
        <authorList>
            <person name="Alam M."/>
            <person name="Haque M.S."/>
            <person name="Islam M.S."/>
            <person name="Emdad E.M."/>
            <person name="Islam M.M."/>
            <person name="Ahmed B."/>
            <person name="Halim A."/>
            <person name="Hossen Q.M.M."/>
            <person name="Hossain M.Z."/>
            <person name="Ahmed R."/>
            <person name="Khan M.M."/>
            <person name="Islam R."/>
            <person name="Rashid M.M."/>
            <person name="Khan S.A."/>
            <person name="Rahman M.S."/>
            <person name="Alam M."/>
            <person name="Yahiya A.S."/>
            <person name="Khan M.S."/>
            <person name="Azam M.S."/>
            <person name="Haque T."/>
            <person name="Lashkar M.Z.H."/>
            <person name="Akhand A.I."/>
            <person name="Morshed G."/>
            <person name="Roy S."/>
            <person name="Uddin K.S."/>
            <person name="Rabeya T."/>
            <person name="Hossain A.S."/>
            <person name="Chowdhury A."/>
            <person name="Snigdha A.R."/>
            <person name="Mortoza M.S."/>
            <person name="Matin S.A."/>
            <person name="Hoque S.M.E."/>
            <person name="Islam M.K."/>
            <person name="Roy D.K."/>
            <person name="Haider R."/>
            <person name="Moosa M.M."/>
            <person name="Elias S.M."/>
            <person name="Hasan A.M."/>
            <person name="Jahan S."/>
            <person name="Shafiuddin M."/>
            <person name="Mahmood N."/>
            <person name="Shommy N.S."/>
        </authorList>
    </citation>
    <scope>NUCLEOTIDE SEQUENCE [LARGE SCALE GENOMIC DNA]</scope>
    <source>
        <strain evidence="2">cv. O-4</strain>
    </source>
</reference>
<evidence type="ECO:0000313" key="2">
    <source>
        <dbReference type="Proteomes" id="UP000187203"/>
    </source>
</evidence>
<proteinExistence type="predicted"/>
<comment type="caution">
    <text evidence="1">The sequence shown here is derived from an EMBL/GenBank/DDBJ whole genome shotgun (WGS) entry which is preliminary data.</text>
</comment>
<dbReference type="AlphaFoldDB" id="A0A1R3KM16"/>